<dbReference type="InterPro" id="IPR033394">
    <property type="entry name" value="Svf1-like_C"/>
</dbReference>
<keyword evidence="3" id="KW-0963">Cytoplasm</keyword>
<feature type="domain" description="Svf1-like C-terminal" evidence="5">
    <location>
        <begin position="217"/>
        <end position="415"/>
    </location>
</feature>
<evidence type="ECO:0000256" key="2">
    <source>
        <dbReference type="ARBA" id="ARBA00009069"/>
    </source>
</evidence>
<dbReference type="InterPro" id="IPR013931">
    <property type="entry name" value="Svf1-like_N"/>
</dbReference>
<dbReference type="Pfam" id="PF08622">
    <property type="entry name" value="Svf1"/>
    <property type="match status" value="1"/>
</dbReference>
<dbReference type="SUPFAM" id="SSF159245">
    <property type="entry name" value="AttH-like"/>
    <property type="match status" value="1"/>
</dbReference>
<protein>
    <submittedName>
        <fullName evidence="6">Cell survival pathways protein</fullName>
    </submittedName>
</protein>
<dbReference type="PANTHER" id="PTHR47107:SF1">
    <property type="entry name" value="CERAMIDE-BINDING PROTEIN SVF1-RELATED"/>
    <property type="match status" value="1"/>
</dbReference>
<accession>A0ABR3Q9R3</accession>
<dbReference type="GeneID" id="95983394"/>
<gene>
    <name evidence="6" type="primary">SVF1</name>
    <name evidence="6" type="ORF">Q8F55_002351</name>
</gene>
<evidence type="ECO:0000256" key="1">
    <source>
        <dbReference type="ARBA" id="ARBA00004496"/>
    </source>
</evidence>
<evidence type="ECO:0000313" key="6">
    <source>
        <dbReference type="EMBL" id="KAL1411395.1"/>
    </source>
</evidence>
<name>A0ABR3Q9R3_9TREE</name>
<comment type="subcellular location">
    <subcellularLocation>
        <location evidence="1">Cytoplasm</location>
    </subcellularLocation>
</comment>
<organism evidence="6 7">
    <name type="scientific">Vanrija albida</name>
    <dbReference type="NCBI Taxonomy" id="181172"/>
    <lineage>
        <taxon>Eukaryota</taxon>
        <taxon>Fungi</taxon>
        <taxon>Dikarya</taxon>
        <taxon>Basidiomycota</taxon>
        <taxon>Agaricomycotina</taxon>
        <taxon>Tremellomycetes</taxon>
        <taxon>Trichosporonales</taxon>
        <taxon>Trichosporonaceae</taxon>
        <taxon>Vanrija</taxon>
    </lineage>
</organism>
<comment type="caution">
    <text evidence="6">The sequence shown here is derived from an EMBL/GenBank/DDBJ whole genome shotgun (WGS) entry which is preliminary data.</text>
</comment>
<dbReference type="PANTHER" id="PTHR47107">
    <property type="entry name" value="SVF1-LIKE PROTEIN YDR222W-RELATED"/>
    <property type="match status" value="1"/>
</dbReference>
<sequence>MSWFGGGSHHDKTPNFFPVTAYNSGYGALTDTDTAWECISNKGFQTETQTYYSVLEDGSIVMIQIIWSFLGLFLVPATTQMTFKLYNPTTKKTVWKSVNVKDFKTDGRSSKSDAFEIKHTGTSAGEEVYELNANLDKTVQLNVKWTRPASAPGCKYGEGEGGGYSTFGRDRSVEKRDGFIVHRFHPFAVTSGTFVVDGTLVDAKGDGMFVHAIQGGMRPNLTASRWNFTFFTTGGGYEESEIGAVRAVFMEFLTTDDYGPGGKNSERAKVSVGTIYASGLPNSRLAMVGQSHPATEAWPVPNKDHVDAKHLNPVKDKDTGYLAPTGYEFIWAGDRSDKEGKFEANLTVDDLNAGLVEKVDVLAEIPYVLRKALAAATGTKPFIFQWHNPATLNIDLGDKKLAVKGWSYAEASYISQ</sequence>
<comment type="similarity">
    <text evidence="2">Belongs to the SVF1 family.</text>
</comment>
<dbReference type="RefSeq" id="XP_069211339.1">
    <property type="nucleotide sequence ID" value="XM_069350953.1"/>
</dbReference>
<evidence type="ECO:0000313" key="7">
    <source>
        <dbReference type="Proteomes" id="UP001565368"/>
    </source>
</evidence>
<evidence type="ECO:0000256" key="3">
    <source>
        <dbReference type="ARBA" id="ARBA00022490"/>
    </source>
</evidence>
<evidence type="ECO:0000259" key="5">
    <source>
        <dbReference type="Pfam" id="PF17187"/>
    </source>
</evidence>
<dbReference type="Proteomes" id="UP001565368">
    <property type="component" value="Unassembled WGS sequence"/>
</dbReference>
<feature type="domain" description="Svf1-like N-terminal" evidence="4">
    <location>
        <begin position="46"/>
        <end position="214"/>
    </location>
</feature>
<keyword evidence="7" id="KW-1185">Reference proteome</keyword>
<dbReference type="InterPro" id="IPR051385">
    <property type="entry name" value="Ceramide-binding_SVF1"/>
</dbReference>
<reference evidence="6 7" key="1">
    <citation type="submission" date="2023-08" db="EMBL/GenBank/DDBJ databases">
        <title>Annotated Genome Sequence of Vanrija albida AlHP1.</title>
        <authorList>
            <person name="Herzog R."/>
        </authorList>
    </citation>
    <scope>NUCLEOTIDE SEQUENCE [LARGE SCALE GENOMIC DNA]</scope>
    <source>
        <strain evidence="6 7">AlHP1</strain>
    </source>
</reference>
<evidence type="ECO:0000259" key="4">
    <source>
        <dbReference type="Pfam" id="PF08622"/>
    </source>
</evidence>
<proteinExistence type="inferred from homology"/>
<dbReference type="EMBL" id="JBBXJM010000002">
    <property type="protein sequence ID" value="KAL1411395.1"/>
    <property type="molecule type" value="Genomic_DNA"/>
</dbReference>
<dbReference type="Pfam" id="PF17187">
    <property type="entry name" value="Svf1_C"/>
    <property type="match status" value="1"/>
</dbReference>